<evidence type="ECO:0000256" key="1">
    <source>
        <dbReference type="SAM" id="MobiDB-lite"/>
    </source>
</evidence>
<dbReference type="EMBL" id="CAUYUJ010000758">
    <property type="protein sequence ID" value="CAK0792340.1"/>
    <property type="molecule type" value="Genomic_DNA"/>
</dbReference>
<gene>
    <name evidence="3" type="ORF">PCOR1329_LOCUS2978</name>
</gene>
<keyword evidence="2" id="KW-0472">Membrane</keyword>
<name>A0ABN9PJJ8_9DINO</name>
<feature type="transmembrane region" description="Helical" evidence="2">
    <location>
        <begin position="622"/>
        <end position="644"/>
    </location>
</feature>
<keyword evidence="2" id="KW-1133">Transmembrane helix</keyword>
<organism evidence="3 4">
    <name type="scientific">Prorocentrum cordatum</name>
    <dbReference type="NCBI Taxonomy" id="2364126"/>
    <lineage>
        <taxon>Eukaryota</taxon>
        <taxon>Sar</taxon>
        <taxon>Alveolata</taxon>
        <taxon>Dinophyceae</taxon>
        <taxon>Prorocentrales</taxon>
        <taxon>Prorocentraceae</taxon>
        <taxon>Prorocentrum</taxon>
    </lineage>
</organism>
<evidence type="ECO:0000313" key="4">
    <source>
        <dbReference type="Proteomes" id="UP001189429"/>
    </source>
</evidence>
<dbReference type="Proteomes" id="UP001189429">
    <property type="component" value="Unassembled WGS sequence"/>
</dbReference>
<feature type="region of interest" description="Disordered" evidence="1">
    <location>
        <begin position="662"/>
        <end position="722"/>
    </location>
</feature>
<proteinExistence type="predicted"/>
<keyword evidence="2" id="KW-0812">Transmembrane</keyword>
<feature type="compositionally biased region" description="Basic and acidic residues" evidence="1">
    <location>
        <begin position="708"/>
        <end position="719"/>
    </location>
</feature>
<protein>
    <submittedName>
        <fullName evidence="3">Uncharacterized protein</fullName>
    </submittedName>
</protein>
<sequence>MSGWPTSGAPRTASALRRLRLVWSPRFRPTSTCTAFGISCVLETSADTLFFSQATGEQTKGSSDYQFICVGTDYTTTATSTVTGTTTTTTATTASSTSSSSALLTATTTSYVDYTLLPAGQTCYEAGMQDVTSVSVCFGAAMAFVNLTSAGTTDFTGTGFPFTCVYKTSIAKVFFADSSSENAEPNADYRYICIGVLTTTGTSTTSISTSATSSTSETDTASSTTTPTSGTSSSETVSGTFTSTSVTLSSTMSITTTTATSTAAAQQEYTLLPAGQTCYEAGMQDVTRATECFGAAMASVNLTSAGTSDFTGAGFPFTCVYKTSTTQVFFADSSSDTAEPDTWRTGTSASVSSRRPAPAPQASRRAATTGTSETDASETDTASSTSISTSATSITSLATSETMSSEVASSTFISISTTSATDAGFIPGTSSTAHSSTSATISTTVTVTIGTSRTTIASSTIFSEVTVTKGLMTLVVSDPAAFVSDTKTGVAVAEGIANTVGVKKDQVSVTMSVVRRLALPAVPQRVLTTAVGSVEVSYEITTPRGDDATGTSSSDIVAVLTADSITSVMQEAVSASLQSQGLSYDLTVESLAVLTDTTSEASALTEVSALSSQGDAEASTNLAIVVIISVVCCVGVACGGASLLRWRNRLASRCEADAIPAAADPTSHANDPLDVADDQLQTDHPSDAAPIPADMVQDDSNDNNVDPTDGHHPSDHATDEAPISIDLAVDVHH</sequence>
<feature type="region of interest" description="Disordered" evidence="1">
    <location>
        <begin position="203"/>
        <end position="239"/>
    </location>
</feature>
<evidence type="ECO:0000256" key="2">
    <source>
        <dbReference type="SAM" id="Phobius"/>
    </source>
</evidence>
<feature type="region of interest" description="Disordered" evidence="1">
    <location>
        <begin position="333"/>
        <end position="387"/>
    </location>
</feature>
<evidence type="ECO:0000313" key="3">
    <source>
        <dbReference type="EMBL" id="CAK0792340.1"/>
    </source>
</evidence>
<comment type="caution">
    <text evidence="3">The sequence shown here is derived from an EMBL/GenBank/DDBJ whole genome shotgun (WGS) entry which is preliminary data.</text>
</comment>
<reference evidence="3" key="1">
    <citation type="submission" date="2023-10" db="EMBL/GenBank/DDBJ databases">
        <authorList>
            <person name="Chen Y."/>
            <person name="Shah S."/>
            <person name="Dougan E. K."/>
            <person name="Thang M."/>
            <person name="Chan C."/>
        </authorList>
    </citation>
    <scope>NUCLEOTIDE SEQUENCE [LARGE SCALE GENOMIC DNA]</scope>
</reference>
<accession>A0ABN9PJJ8</accession>
<keyword evidence="4" id="KW-1185">Reference proteome</keyword>
<feature type="compositionally biased region" description="Low complexity" evidence="1">
    <location>
        <begin position="348"/>
        <end position="387"/>
    </location>
</feature>